<feature type="compositionally biased region" description="Polar residues" evidence="8">
    <location>
        <begin position="144"/>
        <end position="178"/>
    </location>
</feature>
<keyword evidence="3" id="KW-0158">Chromosome</keyword>
<dbReference type="GO" id="GO:0032259">
    <property type="term" value="P:methylation"/>
    <property type="evidence" value="ECO:0007669"/>
    <property type="project" value="UniProtKB-KW"/>
</dbReference>
<dbReference type="GO" id="GO:0042054">
    <property type="term" value="F:histone methyltransferase activity"/>
    <property type="evidence" value="ECO:0007669"/>
    <property type="project" value="InterPro"/>
</dbReference>
<dbReference type="EMBL" id="KZ825160">
    <property type="protein sequence ID" value="PYI17129.1"/>
    <property type="molecule type" value="Genomic_DNA"/>
</dbReference>
<dbReference type="GO" id="GO:0005694">
    <property type="term" value="C:chromosome"/>
    <property type="evidence" value="ECO:0007669"/>
    <property type="project" value="UniProtKB-SubCell"/>
</dbReference>
<keyword evidence="6" id="KW-0949">S-adenosyl-L-methionine</keyword>
<organism evidence="12 13">
    <name type="scientific">Aspergillus violaceofuscus (strain CBS 115571)</name>
    <dbReference type="NCBI Taxonomy" id="1450538"/>
    <lineage>
        <taxon>Eukaryota</taxon>
        <taxon>Fungi</taxon>
        <taxon>Dikarya</taxon>
        <taxon>Ascomycota</taxon>
        <taxon>Pezizomycotina</taxon>
        <taxon>Eurotiomycetes</taxon>
        <taxon>Eurotiomycetidae</taxon>
        <taxon>Eurotiales</taxon>
        <taxon>Aspergillaceae</taxon>
        <taxon>Aspergillus</taxon>
    </lineage>
</organism>
<evidence type="ECO:0000256" key="4">
    <source>
        <dbReference type="ARBA" id="ARBA00022603"/>
    </source>
</evidence>
<feature type="compositionally biased region" description="Basic and acidic residues" evidence="8">
    <location>
        <begin position="21"/>
        <end position="30"/>
    </location>
</feature>
<dbReference type="InterPro" id="IPR050777">
    <property type="entry name" value="SET2_Histone-Lys_MeTrsfase"/>
</dbReference>
<evidence type="ECO:0000256" key="6">
    <source>
        <dbReference type="ARBA" id="ARBA00022691"/>
    </source>
</evidence>
<dbReference type="Gene3D" id="2.170.270.10">
    <property type="entry name" value="SET domain"/>
    <property type="match status" value="1"/>
</dbReference>
<evidence type="ECO:0000313" key="13">
    <source>
        <dbReference type="Proteomes" id="UP000249829"/>
    </source>
</evidence>
<feature type="domain" description="Post-SET" evidence="10">
    <location>
        <begin position="604"/>
        <end position="620"/>
    </location>
</feature>
<evidence type="ECO:0000256" key="7">
    <source>
        <dbReference type="ARBA" id="ARBA00023242"/>
    </source>
</evidence>
<accession>A0A2V5GZT9</accession>
<feature type="compositionally biased region" description="Low complexity" evidence="8">
    <location>
        <begin position="686"/>
        <end position="725"/>
    </location>
</feature>
<name>A0A2V5GZT9_ASPV1</name>
<dbReference type="SMART" id="SM00570">
    <property type="entry name" value="AWS"/>
    <property type="match status" value="1"/>
</dbReference>
<evidence type="ECO:0000259" key="10">
    <source>
        <dbReference type="PROSITE" id="PS50868"/>
    </source>
</evidence>
<keyword evidence="4" id="KW-0489">Methyltransferase</keyword>
<evidence type="ECO:0000313" key="12">
    <source>
        <dbReference type="EMBL" id="PYI17129.1"/>
    </source>
</evidence>
<keyword evidence="7" id="KW-0539">Nucleus</keyword>
<dbReference type="PANTHER" id="PTHR22884">
    <property type="entry name" value="SET DOMAIN PROTEINS"/>
    <property type="match status" value="1"/>
</dbReference>
<dbReference type="SMART" id="SM00317">
    <property type="entry name" value="SET"/>
    <property type="match status" value="1"/>
</dbReference>
<dbReference type="SUPFAM" id="SSF82199">
    <property type="entry name" value="SET domain"/>
    <property type="match status" value="1"/>
</dbReference>
<evidence type="ECO:0000256" key="5">
    <source>
        <dbReference type="ARBA" id="ARBA00022679"/>
    </source>
</evidence>
<feature type="region of interest" description="Disordered" evidence="8">
    <location>
        <begin position="1"/>
        <end position="363"/>
    </location>
</feature>
<evidence type="ECO:0000256" key="2">
    <source>
        <dbReference type="ARBA" id="ARBA00004286"/>
    </source>
</evidence>
<proteinExistence type="predicted"/>
<evidence type="ECO:0000256" key="3">
    <source>
        <dbReference type="ARBA" id="ARBA00022454"/>
    </source>
</evidence>
<dbReference type="Pfam" id="PF00856">
    <property type="entry name" value="SET"/>
    <property type="match status" value="1"/>
</dbReference>
<feature type="domain" description="SET" evidence="9">
    <location>
        <begin position="480"/>
        <end position="596"/>
    </location>
</feature>
<reference evidence="12 13" key="1">
    <citation type="submission" date="2018-02" db="EMBL/GenBank/DDBJ databases">
        <title>The genomes of Aspergillus section Nigri reveals drivers in fungal speciation.</title>
        <authorList>
            <consortium name="DOE Joint Genome Institute"/>
            <person name="Vesth T.C."/>
            <person name="Nybo J."/>
            <person name="Theobald S."/>
            <person name="Brandl J."/>
            <person name="Frisvad J.C."/>
            <person name="Nielsen K.F."/>
            <person name="Lyhne E.K."/>
            <person name="Kogle M.E."/>
            <person name="Kuo A."/>
            <person name="Riley R."/>
            <person name="Clum A."/>
            <person name="Nolan M."/>
            <person name="Lipzen A."/>
            <person name="Salamov A."/>
            <person name="Henrissat B."/>
            <person name="Wiebenga A."/>
            <person name="De vries R.P."/>
            <person name="Grigoriev I.V."/>
            <person name="Mortensen U.H."/>
            <person name="Andersen M.R."/>
            <person name="Baker S.E."/>
        </authorList>
    </citation>
    <scope>NUCLEOTIDE SEQUENCE [LARGE SCALE GENOMIC DNA]</scope>
    <source>
        <strain evidence="12 13">CBS 115571</strain>
    </source>
</reference>
<feature type="compositionally biased region" description="Basic and acidic residues" evidence="8">
    <location>
        <begin position="241"/>
        <end position="257"/>
    </location>
</feature>
<sequence length="851" mass="94109">MERSTGLSGASPATPATLADLQKHTHDHADTSMTFEYTEQLLTPENSRSETSSNNENASHEEKPTQRRRSTRVTRASLRGGLRPDDLVGAGKHNGSSLEDENDQSLPGHGEPSVAEKPKRSSSSSASHLRHSIAVMETTLWADEQSSLGNHPMTPETQASEKSSQEPPAEDVTTSVQRRSLRKRVEQVLAQDEKKAQEKVTTIVEAVKESSPKPTRRSSRLSLLEKASDLVDRATSVLGKRSRDQTEKGKDSGERRSGLRPRNVVAPSKEEQPVSAPTSDPLSKKRRLSESDLPAAVKAAGNTTQEVTAPAPPPVPRFKRKRWLAHGLYTGQEREDGPPSQSRSRNRRKSQNNKNEAPPQRRLLPMPMFAGERLLQRGRDFQLPFDVFSPLPPGQPKPDEWRKTNKNVFVGDAGSIWRANKHIDLSNCMCTEETGCDEDCQNRHMLYECDDGNCRLGPDCGNRSFEELKHRAKAGGKYNVGVEVIKTEDRGYGVRSNRTFEPNQVIVEYTGEIITQTECERRMRTVYKNNECYYLMYFDQNMIIDATRGSIARFVNHSCEPNCRMEKWTVAGKPRMALFAGDRGIMTGEELTYDYNFDPYSQKNVQQCRCGASNCRGILGPRPREKDRRAKEQDERQKLAALKKPVIKRKASTVLGKAPSGVTKNRKILMTKAVKAGVKKAVARARASVSKSTSARSKQAATKSASKTAKATTKPLASTKAPTTKRTSKPEPTKTKIKLPTVKATKAKARAAMPKKSTQTKTPKTPDAKSAKASVPTKTTSKLNRPSAATKAKILAAAKGTNSRKRPTSKKEESKGTSKTKSPGKVVKQIPKKPQRATKTTKTTSPRKSKK</sequence>
<dbReference type="InterPro" id="IPR006560">
    <property type="entry name" value="AWS_dom"/>
</dbReference>
<feature type="compositionally biased region" description="Polar residues" evidence="8">
    <location>
        <begin position="31"/>
        <end position="44"/>
    </location>
</feature>
<dbReference type="InterPro" id="IPR046341">
    <property type="entry name" value="SET_dom_sf"/>
</dbReference>
<evidence type="ECO:0000256" key="8">
    <source>
        <dbReference type="SAM" id="MobiDB-lite"/>
    </source>
</evidence>
<feature type="domain" description="AWS" evidence="11">
    <location>
        <begin position="423"/>
        <end position="469"/>
    </location>
</feature>
<dbReference type="FunFam" id="2.170.270.10:FF:000037">
    <property type="entry name" value="Histone-lysine N-methyltransferase"/>
    <property type="match status" value="1"/>
</dbReference>
<dbReference type="PROSITE" id="PS50868">
    <property type="entry name" value="POST_SET"/>
    <property type="match status" value="1"/>
</dbReference>
<dbReference type="Proteomes" id="UP000249829">
    <property type="component" value="Unassembled WGS sequence"/>
</dbReference>
<evidence type="ECO:0000259" key="9">
    <source>
        <dbReference type="PROSITE" id="PS50280"/>
    </source>
</evidence>
<dbReference type="OMA" id="NCQNRYM"/>
<feature type="compositionally biased region" description="Low complexity" evidence="8">
    <location>
        <begin position="750"/>
        <end position="763"/>
    </location>
</feature>
<gene>
    <name evidence="12" type="ORF">BO99DRAFT_424215</name>
</gene>
<evidence type="ECO:0000259" key="11">
    <source>
        <dbReference type="PROSITE" id="PS51215"/>
    </source>
</evidence>
<dbReference type="InterPro" id="IPR003616">
    <property type="entry name" value="Post-SET_dom"/>
</dbReference>
<dbReference type="STRING" id="1450538.A0A2V5GZT9"/>
<dbReference type="SMART" id="SM00508">
    <property type="entry name" value="PostSET"/>
    <property type="match status" value="1"/>
</dbReference>
<dbReference type="PROSITE" id="PS50280">
    <property type="entry name" value="SET"/>
    <property type="match status" value="1"/>
</dbReference>
<dbReference type="GO" id="GO:0005634">
    <property type="term" value="C:nucleus"/>
    <property type="evidence" value="ECO:0007669"/>
    <property type="project" value="UniProtKB-SubCell"/>
</dbReference>
<keyword evidence="5" id="KW-0808">Transferase</keyword>
<keyword evidence="13" id="KW-1185">Reference proteome</keyword>
<feature type="compositionally biased region" description="Low complexity" evidence="8">
    <location>
        <begin position="788"/>
        <end position="799"/>
    </location>
</feature>
<evidence type="ECO:0000256" key="1">
    <source>
        <dbReference type="ARBA" id="ARBA00004123"/>
    </source>
</evidence>
<comment type="subcellular location">
    <subcellularLocation>
        <location evidence="2">Chromosome</location>
    </subcellularLocation>
    <subcellularLocation>
        <location evidence="1">Nucleus</location>
    </subcellularLocation>
</comment>
<feature type="region of interest" description="Disordered" evidence="8">
    <location>
        <begin position="686"/>
        <end position="851"/>
    </location>
</feature>
<dbReference type="PROSITE" id="PS51215">
    <property type="entry name" value="AWS"/>
    <property type="match status" value="1"/>
</dbReference>
<dbReference type="InterPro" id="IPR001214">
    <property type="entry name" value="SET_dom"/>
</dbReference>
<dbReference type="AlphaFoldDB" id="A0A2V5GZT9"/>
<dbReference type="Pfam" id="PF17907">
    <property type="entry name" value="AWS"/>
    <property type="match status" value="1"/>
</dbReference>
<feature type="compositionally biased region" description="Low complexity" evidence="8">
    <location>
        <begin position="45"/>
        <end position="57"/>
    </location>
</feature>
<protein>
    <submittedName>
        <fullName evidence="12">SET domain-containing protein</fullName>
    </submittedName>
</protein>
<feature type="compositionally biased region" description="Basic and acidic residues" evidence="8">
    <location>
        <begin position="183"/>
        <end position="198"/>
    </location>
</feature>